<evidence type="ECO:0000313" key="8">
    <source>
        <dbReference type="EMBL" id="GGU81943.1"/>
    </source>
</evidence>
<keyword evidence="3 5" id="KW-0378">Hydrolase</keyword>
<evidence type="ECO:0000313" key="9">
    <source>
        <dbReference type="Proteomes" id="UP000649573"/>
    </source>
</evidence>
<organism evidence="8 9">
    <name type="scientific">Lentzea flava</name>
    <dbReference type="NCBI Taxonomy" id="103732"/>
    <lineage>
        <taxon>Bacteria</taxon>
        <taxon>Bacillati</taxon>
        <taxon>Actinomycetota</taxon>
        <taxon>Actinomycetes</taxon>
        <taxon>Pseudonocardiales</taxon>
        <taxon>Pseudonocardiaceae</taxon>
        <taxon>Lentzea</taxon>
    </lineage>
</organism>
<dbReference type="EC" id="3.2.1.22" evidence="5"/>
<comment type="similarity">
    <text evidence="1 5">Belongs to the glycosyl hydrolase 27 family.</text>
</comment>
<dbReference type="RefSeq" id="WP_189259526.1">
    <property type="nucleotide sequence ID" value="NZ_BMRE01000079.1"/>
</dbReference>
<keyword evidence="5" id="KW-1015">Disulfide bond</keyword>
<accession>A0ABQ2VGZ2</accession>
<evidence type="ECO:0000256" key="4">
    <source>
        <dbReference type="ARBA" id="ARBA00023295"/>
    </source>
</evidence>
<proteinExistence type="inferred from homology"/>
<dbReference type="Gene3D" id="3.20.20.70">
    <property type="entry name" value="Aldolase class I"/>
    <property type="match status" value="1"/>
</dbReference>
<dbReference type="InterPro" id="IPR041233">
    <property type="entry name" value="Melibiase_C"/>
</dbReference>
<dbReference type="SMART" id="SM00776">
    <property type="entry name" value="NPCBM"/>
    <property type="match status" value="1"/>
</dbReference>
<keyword evidence="2 6" id="KW-0732">Signal</keyword>
<dbReference type="EMBL" id="BMRE01000079">
    <property type="protein sequence ID" value="GGU81943.1"/>
    <property type="molecule type" value="Genomic_DNA"/>
</dbReference>
<dbReference type="PANTHER" id="PTHR11452:SF75">
    <property type="entry name" value="ALPHA-GALACTOSIDASE MEL1"/>
    <property type="match status" value="1"/>
</dbReference>
<dbReference type="PRINTS" id="PR00740">
    <property type="entry name" value="GLHYDRLASE27"/>
</dbReference>
<evidence type="ECO:0000256" key="1">
    <source>
        <dbReference type="ARBA" id="ARBA00009743"/>
    </source>
</evidence>
<dbReference type="Pfam" id="PF16499">
    <property type="entry name" value="Melibiase_2"/>
    <property type="match status" value="1"/>
</dbReference>
<sequence length="839" mass="89214">MSGKIAVLVAALWASGLTASAAQAVHADPVSACALPNRTGTSESVPADWSTFSATTGTVKAAVLFRGSWDVNAELAELRQAEQFYATASYGRYQLELVPHRTPVDMPDPVAPTSAWAEAAKRADPDFDFSGISAVYLVDRGAGRSYTQPDTVTLDGRTITVGAVIGPGDIGTPARDHFAWHKWKHGWLDDDQVSCVATRNTSVQQTLTPVETAEGSKAIVVRYGTTRAYVAEVRARKGLDSGACDTGVLIYSIGPGARSGEEPVRVRDAKPRSGGCGGIELADAAHDPGQSFVDSVNRVRVDVISRDGDNYVVRATFGQPGLHADAVIDAPVMGWNSWNRFACDINENLIREAADAIVANGLHHLGYNYVNIDDCWMASTRDGEGRLQANPARFPSGIRALADHVHGLGLKLGIYSSAGTLTCQGYPASLDHETIDAQTFADWGVDLLKYDNCHNQGRPAAERYAAMGDALRATGRPIVYSICNWGQEEPWVFGPQVGGDYWRTTGDISDTWASVMDLLDQQVGLESFSSQGSYNDPDMLEVGNGGMTTAEYISHFSLWSLLSSPLLLGNDLDAMDATTLAIIRNRQVIEVNQDWGGSQGRKIRDDGTGEVWAKPMSDGSVAVVLFNRGAAPATIRTSAAELGLAGSSSYRLRDLWTGRTASTTGAISASVEAHGVVMYRVSRTGTLAPGPAEGTHEVGNMTWVASTNGWGPVERNTSNGEQAAGDGNTLTINGTTYSQGIGAHADSAVHLYLGRACSTFSAQVGIDDEVSDEAASVRFLVYGDGELLADSGVKTADRGPSTLEVTTTGYATLELRVADARDGNIFDHADWGDPTITCD</sequence>
<protein>
    <recommendedName>
        <fullName evidence="5">Alpha-galactosidase</fullName>
        <ecNumber evidence="5">3.2.1.22</ecNumber>
    </recommendedName>
    <alternativeName>
        <fullName evidence="5">Melibiase</fullName>
    </alternativeName>
</protein>
<evidence type="ECO:0000256" key="2">
    <source>
        <dbReference type="ARBA" id="ARBA00022729"/>
    </source>
</evidence>
<dbReference type="PROSITE" id="PS00512">
    <property type="entry name" value="ALPHA_GALACTOSIDASE"/>
    <property type="match status" value="1"/>
</dbReference>
<gene>
    <name evidence="8" type="ORF">GCM10010178_85630</name>
</gene>
<keyword evidence="9" id="KW-1185">Reference proteome</keyword>
<dbReference type="InterPro" id="IPR002241">
    <property type="entry name" value="Glyco_hydro_27"/>
</dbReference>
<dbReference type="Pfam" id="PF17801">
    <property type="entry name" value="Melibiase_C"/>
    <property type="match status" value="1"/>
</dbReference>
<dbReference type="Proteomes" id="UP000649573">
    <property type="component" value="Unassembled WGS sequence"/>
</dbReference>
<feature type="domain" description="Glycosyl hydrolase family 98 putative carbohydrate-binding module" evidence="7">
    <location>
        <begin position="692"/>
        <end position="838"/>
    </location>
</feature>
<comment type="catalytic activity">
    <reaction evidence="5">
        <text>Hydrolysis of terminal, non-reducing alpha-D-galactose residues in alpha-D-galactosides, including galactose oligosaccharides, galactomannans and galactolipids.</text>
        <dbReference type="EC" id="3.2.1.22"/>
    </reaction>
</comment>
<dbReference type="PANTHER" id="PTHR11452">
    <property type="entry name" value="ALPHA-GALACTOSIDASE/ALPHA-N-ACETYLGALACTOSAMINIDASE"/>
    <property type="match status" value="1"/>
</dbReference>
<keyword evidence="4 5" id="KW-0326">Glycosidase</keyword>
<comment type="caution">
    <text evidence="8">The sequence shown here is derived from an EMBL/GenBank/DDBJ whole genome shotgun (WGS) entry which is preliminary data.</text>
</comment>
<evidence type="ECO:0000259" key="7">
    <source>
        <dbReference type="SMART" id="SM00776"/>
    </source>
</evidence>
<dbReference type="Pfam" id="PF08305">
    <property type="entry name" value="NPCBM"/>
    <property type="match status" value="1"/>
</dbReference>
<name>A0ABQ2VGZ2_9PSEU</name>
<dbReference type="InterPro" id="IPR013780">
    <property type="entry name" value="Glyco_hydro_b"/>
</dbReference>
<dbReference type="SUPFAM" id="SSF49785">
    <property type="entry name" value="Galactose-binding domain-like"/>
    <property type="match status" value="1"/>
</dbReference>
<dbReference type="InterPro" id="IPR013785">
    <property type="entry name" value="Aldolase_TIM"/>
</dbReference>
<dbReference type="CDD" id="cd14792">
    <property type="entry name" value="GH27"/>
    <property type="match status" value="1"/>
</dbReference>
<dbReference type="SUPFAM" id="SSF51445">
    <property type="entry name" value="(Trans)glycosidases"/>
    <property type="match status" value="1"/>
</dbReference>
<dbReference type="InterPro" id="IPR008979">
    <property type="entry name" value="Galactose-bd-like_sf"/>
</dbReference>
<dbReference type="InterPro" id="IPR013222">
    <property type="entry name" value="Glyco_hyd_98_carb-bd"/>
</dbReference>
<evidence type="ECO:0000256" key="5">
    <source>
        <dbReference type="RuleBase" id="RU361168"/>
    </source>
</evidence>
<dbReference type="InterPro" id="IPR038637">
    <property type="entry name" value="NPCBM_sf"/>
</dbReference>
<dbReference type="InterPro" id="IPR017853">
    <property type="entry name" value="GH"/>
</dbReference>
<dbReference type="Gene3D" id="2.60.120.1060">
    <property type="entry name" value="NPCBM/NEW2 domain"/>
    <property type="match status" value="1"/>
</dbReference>
<reference evidence="9" key="1">
    <citation type="journal article" date="2019" name="Int. J. Syst. Evol. Microbiol.">
        <title>The Global Catalogue of Microorganisms (GCM) 10K type strain sequencing project: providing services to taxonomists for standard genome sequencing and annotation.</title>
        <authorList>
            <consortium name="The Broad Institute Genomics Platform"/>
            <consortium name="The Broad Institute Genome Sequencing Center for Infectious Disease"/>
            <person name="Wu L."/>
            <person name="Ma J."/>
        </authorList>
    </citation>
    <scope>NUCLEOTIDE SEQUENCE [LARGE SCALE GENOMIC DNA]</scope>
    <source>
        <strain evidence="9">JCM 3296</strain>
    </source>
</reference>
<evidence type="ECO:0000256" key="6">
    <source>
        <dbReference type="SAM" id="SignalP"/>
    </source>
</evidence>
<feature type="signal peptide" evidence="6">
    <location>
        <begin position="1"/>
        <end position="21"/>
    </location>
</feature>
<dbReference type="InterPro" id="IPR000111">
    <property type="entry name" value="Glyco_hydro_27/36_CS"/>
</dbReference>
<feature type="chain" id="PRO_5045433882" description="Alpha-galactosidase" evidence="6">
    <location>
        <begin position="22"/>
        <end position="839"/>
    </location>
</feature>
<evidence type="ECO:0000256" key="3">
    <source>
        <dbReference type="ARBA" id="ARBA00022801"/>
    </source>
</evidence>
<dbReference type="SUPFAM" id="SSF51011">
    <property type="entry name" value="Glycosyl hydrolase domain"/>
    <property type="match status" value="1"/>
</dbReference>
<dbReference type="Gene3D" id="2.60.40.1180">
    <property type="entry name" value="Golgi alpha-mannosidase II"/>
    <property type="match status" value="1"/>
</dbReference>